<sequence>MNAFCGHMRACLMIRSEVEKIESVQQLVKRPHTTPHMWLGTSYVAMVEHSTNPDLQQIGRVVRERGTAVPASALYGEPLLRRVVQGRAAVISDGTSLAFRVSSVCQAFAGAEFYLAREGVVSHPLNSFARKDIDPLIFKDINKVYVYLQSILGLKQQHIKRTHALRITIIIYNRSTAGRSPPPSTS</sequence>
<dbReference type="OrthoDB" id="6487415at2759"/>
<proteinExistence type="predicted"/>
<keyword evidence="2" id="KW-1185">Reference proteome</keyword>
<dbReference type="Proteomes" id="UP000821853">
    <property type="component" value="Chromosome 10"/>
</dbReference>
<dbReference type="OMA" id="RACLMIR"/>
<evidence type="ECO:0000313" key="1">
    <source>
        <dbReference type="EMBL" id="KAH9363672.1"/>
    </source>
</evidence>
<dbReference type="EMBL" id="JABSTR010000002">
    <property type="protein sequence ID" value="KAH9363672.1"/>
    <property type="molecule type" value="Genomic_DNA"/>
</dbReference>
<comment type="caution">
    <text evidence="1">The sequence shown here is derived from an EMBL/GenBank/DDBJ whole genome shotgun (WGS) entry which is preliminary data.</text>
</comment>
<reference evidence="1 2" key="1">
    <citation type="journal article" date="2020" name="Cell">
        <title>Large-Scale Comparative Analyses of Tick Genomes Elucidate Their Genetic Diversity and Vector Capacities.</title>
        <authorList>
            <consortium name="Tick Genome and Microbiome Consortium (TIGMIC)"/>
            <person name="Jia N."/>
            <person name="Wang J."/>
            <person name="Shi W."/>
            <person name="Du L."/>
            <person name="Sun Y."/>
            <person name="Zhan W."/>
            <person name="Jiang J.F."/>
            <person name="Wang Q."/>
            <person name="Zhang B."/>
            <person name="Ji P."/>
            <person name="Bell-Sakyi L."/>
            <person name="Cui X.M."/>
            <person name="Yuan T.T."/>
            <person name="Jiang B.G."/>
            <person name="Yang W.F."/>
            <person name="Lam T.T."/>
            <person name="Chang Q.C."/>
            <person name="Ding S.J."/>
            <person name="Wang X.J."/>
            <person name="Zhu J.G."/>
            <person name="Ruan X.D."/>
            <person name="Zhao L."/>
            <person name="Wei J.T."/>
            <person name="Ye R.Z."/>
            <person name="Que T.C."/>
            <person name="Du C.H."/>
            <person name="Zhou Y.H."/>
            <person name="Cheng J.X."/>
            <person name="Dai P.F."/>
            <person name="Guo W.B."/>
            <person name="Han X.H."/>
            <person name="Huang E.J."/>
            <person name="Li L.F."/>
            <person name="Wei W."/>
            <person name="Gao Y.C."/>
            <person name="Liu J.Z."/>
            <person name="Shao H.Z."/>
            <person name="Wang X."/>
            <person name="Wang C.C."/>
            <person name="Yang T.C."/>
            <person name="Huo Q.B."/>
            <person name="Li W."/>
            <person name="Chen H.Y."/>
            <person name="Chen S.E."/>
            <person name="Zhou L.G."/>
            <person name="Ni X.B."/>
            <person name="Tian J.H."/>
            <person name="Sheng Y."/>
            <person name="Liu T."/>
            <person name="Pan Y.S."/>
            <person name="Xia L.Y."/>
            <person name="Li J."/>
            <person name="Zhao F."/>
            <person name="Cao W.C."/>
        </authorList>
    </citation>
    <scope>NUCLEOTIDE SEQUENCE [LARGE SCALE GENOMIC DNA]</scope>
    <source>
        <strain evidence="1">HaeL-2018</strain>
    </source>
</reference>
<dbReference type="VEuPathDB" id="VectorBase:HLOH_058920"/>
<protein>
    <submittedName>
        <fullName evidence="1">Uncharacterized protein</fullName>
    </submittedName>
</protein>
<organism evidence="1 2">
    <name type="scientific">Haemaphysalis longicornis</name>
    <name type="common">Bush tick</name>
    <dbReference type="NCBI Taxonomy" id="44386"/>
    <lineage>
        <taxon>Eukaryota</taxon>
        <taxon>Metazoa</taxon>
        <taxon>Ecdysozoa</taxon>
        <taxon>Arthropoda</taxon>
        <taxon>Chelicerata</taxon>
        <taxon>Arachnida</taxon>
        <taxon>Acari</taxon>
        <taxon>Parasitiformes</taxon>
        <taxon>Ixodida</taxon>
        <taxon>Ixodoidea</taxon>
        <taxon>Ixodidae</taxon>
        <taxon>Haemaphysalinae</taxon>
        <taxon>Haemaphysalis</taxon>
    </lineage>
</organism>
<gene>
    <name evidence="1" type="ORF">HPB48_000833</name>
</gene>
<dbReference type="AlphaFoldDB" id="A0A9J6FMM2"/>
<evidence type="ECO:0000313" key="2">
    <source>
        <dbReference type="Proteomes" id="UP000821853"/>
    </source>
</evidence>
<accession>A0A9J6FMM2</accession>
<name>A0A9J6FMM2_HAELO</name>